<dbReference type="EMBL" id="JAINUG010000191">
    <property type="protein sequence ID" value="KAJ8388666.1"/>
    <property type="molecule type" value="Genomic_DNA"/>
</dbReference>
<evidence type="ECO:0000256" key="1">
    <source>
        <dbReference type="SAM" id="MobiDB-lite"/>
    </source>
</evidence>
<dbReference type="InterPro" id="IPR053113">
    <property type="entry name" value="IQ_domain_protein"/>
</dbReference>
<gene>
    <name evidence="3" type="ORF">AAFF_G00130750</name>
</gene>
<dbReference type="Proteomes" id="UP001221898">
    <property type="component" value="Unassembled WGS sequence"/>
</dbReference>
<dbReference type="Pfam" id="PF15157">
    <property type="entry name" value="IQCJ-SCHIP1"/>
    <property type="match status" value="1"/>
</dbReference>
<evidence type="ECO:0000259" key="2">
    <source>
        <dbReference type="Pfam" id="PF15157"/>
    </source>
</evidence>
<dbReference type="AlphaFoldDB" id="A0AAD7RQN5"/>
<comment type="caution">
    <text evidence="3">The sequence shown here is derived from an EMBL/GenBank/DDBJ whole genome shotgun (WGS) entry which is preliminary data.</text>
</comment>
<dbReference type="PANTHER" id="PTHR35976">
    <property type="entry name" value="IQ DOMAIN-CONTAINING PROTEIN J"/>
    <property type="match status" value="1"/>
</dbReference>
<dbReference type="InterPro" id="IPR029362">
    <property type="entry name" value="IQCJ-SCHIP1_N"/>
</dbReference>
<feature type="domain" description="Fusion protein IQCJ-SCHIP1 N-terminal" evidence="2">
    <location>
        <begin position="55"/>
        <end position="150"/>
    </location>
</feature>
<proteinExistence type="predicted"/>
<protein>
    <recommendedName>
        <fullName evidence="2">Fusion protein IQCJ-SCHIP1 N-terminal domain-containing protein</fullName>
    </recommendedName>
</protein>
<feature type="region of interest" description="Disordered" evidence="1">
    <location>
        <begin position="115"/>
        <end position="162"/>
    </location>
</feature>
<organism evidence="3 4">
    <name type="scientific">Aldrovandia affinis</name>
    <dbReference type="NCBI Taxonomy" id="143900"/>
    <lineage>
        <taxon>Eukaryota</taxon>
        <taxon>Metazoa</taxon>
        <taxon>Chordata</taxon>
        <taxon>Craniata</taxon>
        <taxon>Vertebrata</taxon>
        <taxon>Euteleostomi</taxon>
        <taxon>Actinopterygii</taxon>
        <taxon>Neopterygii</taxon>
        <taxon>Teleostei</taxon>
        <taxon>Notacanthiformes</taxon>
        <taxon>Halosauridae</taxon>
        <taxon>Aldrovandia</taxon>
    </lineage>
</organism>
<feature type="compositionally biased region" description="Polar residues" evidence="1">
    <location>
        <begin position="141"/>
        <end position="155"/>
    </location>
</feature>
<keyword evidence="4" id="KW-1185">Reference proteome</keyword>
<accession>A0AAD7RQN5</accession>
<sequence>MEAEVVLMELVPRLRRPGVLITAGAAADEAQEMGRKGLSSPLPALQLMQADINIEELKRLQNGTKHVSDGRYQLHDHPLTTDLENNVAQAPINMPPLESKVLIIQRAWRDFAQRQDSCLEKRSPSPPSLSSSGKMSTSISMTTLSDGSTPHNGRQSSREPSRGVFRSCLPALLIERVTSAPCHQSLTNGRNDRARIRQPPRVVDSSPVPRRSSQCYNRVNVPHCHARRAGARDVCRAEVEPWPRTVEQCERILRQRPVTKCAVMAPLAPGFELSRRSQPLSIPGLPGNQVQLIISVRRGRRLGRGRWEELIDTIMNKATSAPHRPERL</sequence>
<feature type="compositionally biased region" description="Low complexity" evidence="1">
    <location>
        <begin position="128"/>
        <end position="140"/>
    </location>
</feature>
<reference evidence="3" key="1">
    <citation type="journal article" date="2023" name="Science">
        <title>Genome structures resolve the early diversification of teleost fishes.</title>
        <authorList>
            <person name="Parey E."/>
            <person name="Louis A."/>
            <person name="Montfort J."/>
            <person name="Bouchez O."/>
            <person name="Roques C."/>
            <person name="Iampietro C."/>
            <person name="Lluch J."/>
            <person name="Castinel A."/>
            <person name="Donnadieu C."/>
            <person name="Desvignes T."/>
            <person name="Floi Bucao C."/>
            <person name="Jouanno E."/>
            <person name="Wen M."/>
            <person name="Mejri S."/>
            <person name="Dirks R."/>
            <person name="Jansen H."/>
            <person name="Henkel C."/>
            <person name="Chen W.J."/>
            <person name="Zahm M."/>
            <person name="Cabau C."/>
            <person name="Klopp C."/>
            <person name="Thompson A.W."/>
            <person name="Robinson-Rechavi M."/>
            <person name="Braasch I."/>
            <person name="Lecointre G."/>
            <person name="Bobe J."/>
            <person name="Postlethwait J.H."/>
            <person name="Berthelot C."/>
            <person name="Roest Crollius H."/>
            <person name="Guiguen Y."/>
        </authorList>
    </citation>
    <scope>NUCLEOTIDE SEQUENCE</scope>
    <source>
        <strain evidence="3">NC1722</strain>
    </source>
</reference>
<evidence type="ECO:0000313" key="4">
    <source>
        <dbReference type="Proteomes" id="UP001221898"/>
    </source>
</evidence>
<evidence type="ECO:0000313" key="3">
    <source>
        <dbReference type="EMBL" id="KAJ8388666.1"/>
    </source>
</evidence>
<dbReference type="PANTHER" id="PTHR35976:SF1">
    <property type="entry name" value="IQ DOMAIN-CONTAINING PROTEIN J"/>
    <property type="match status" value="1"/>
</dbReference>
<name>A0AAD7RQN5_9TELE</name>